<sequence length="878" mass="96812">MPLLDEILKWSQSELKHWQQDAVRRLFLAPKTGLSEQDWCDLYGLLLAAHQLPNPNNLVPVPLSAANIPANQATVPPVVLKTMRDTKYLNRLAKGQILTFAATGLTVIFGGNGSGKSGYTRALKRACRARDLVEPVHPDASDPLAQTHIPEATFDVLDQGVDLALTWKRGIEPPEKLSTIAVFDSHCARVYLTAEQEAAIAPYGLSVVEDLGSKVLPRLKRQLEQERAAIDIDHSPYKGLHGDTAVGRMIASLSHKTDVAAVESLGTMNQAELDRLAELEKLLKEADPKAAATNLSGQSTRVTEVAQRLDKAHAWVKEESIQRLRELVEGAATASRAEQLAAEAFRAGETLLPGTGEPVWKALFDAARRYSEEAAYTEHAFPHTDNAVCVLCQQPLADGAQRLARFEQFIKADATTAAQKARNALKTGIGKITDAVLSQEMQASLSQELETLENGLPALVTAFEAGIDAQRAAMLAAVDSGQWDLLSSLPEDPRPKLTALANRLTQQATILNNAADTIARQKLEKERDELLARQQLSVVLAAVVALVNRMKLHKQLESCEADLKTNKITAKSKEFATIGVNQALAAALDHEFKHLGIGHIKTKLIPRGDKSKNKYRLGLDLPATFNLDEILSEGEQRSISLGCFMAELRQFSHNGAIVFDDPVSSLDHWRRQYVARRLAAEARTRQVIVFTHETVFLALLEDAAEEAQVGIHSQSLEWQDGSPGVVVPGLPWDHQPYAQRIDALERTQRKLEKNWPAYPSAEETELIRRQYSLLRSTIERVIQDLILGGVIRRHHEYVKAGDLRRVVGFPLSEQQEYDRLINRCNKITEAHDPSSGQNLPPPTAAEFGVDLTALKAIIDITKSRQKAPVTDRRYGANP</sequence>
<name>A0A2S8INU5_BURCE</name>
<dbReference type="PANTHER" id="PTHR32182">
    <property type="entry name" value="DNA REPLICATION AND REPAIR PROTEIN RECF"/>
    <property type="match status" value="1"/>
</dbReference>
<dbReference type="CDD" id="cd00267">
    <property type="entry name" value="ABC_ATPase"/>
    <property type="match status" value="1"/>
</dbReference>
<comment type="caution">
    <text evidence="2">The sequence shown here is derived from an EMBL/GenBank/DDBJ whole genome shotgun (WGS) entry which is preliminary data.</text>
</comment>
<dbReference type="RefSeq" id="WP_146120862.1">
    <property type="nucleotide sequence ID" value="NZ_PUIQ01000025.1"/>
</dbReference>
<gene>
    <name evidence="2" type="ORF">C5615_20520</name>
</gene>
<organism evidence="2 3">
    <name type="scientific">Burkholderia cepacia</name>
    <name type="common">Pseudomonas cepacia</name>
    <dbReference type="NCBI Taxonomy" id="292"/>
    <lineage>
        <taxon>Bacteria</taxon>
        <taxon>Pseudomonadati</taxon>
        <taxon>Pseudomonadota</taxon>
        <taxon>Betaproteobacteria</taxon>
        <taxon>Burkholderiales</taxon>
        <taxon>Burkholderiaceae</taxon>
        <taxon>Burkholderia</taxon>
        <taxon>Burkholderia cepacia complex</taxon>
    </lineage>
</organism>
<feature type="domain" description="Protein CR006 P-loop" evidence="1">
    <location>
        <begin position="387"/>
        <end position="706"/>
    </location>
</feature>
<dbReference type="Gene3D" id="3.40.50.300">
    <property type="entry name" value="P-loop containing nucleotide triphosphate hydrolases"/>
    <property type="match status" value="1"/>
</dbReference>
<reference evidence="2 3" key="1">
    <citation type="submission" date="2018-02" db="EMBL/GenBank/DDBJ databases">
        <title>Draft genome sequencing of Burkholderia cepacia Y14-15.</title>
        <authorList>
            <person name="Zheng B.-X."/>
        </authorList>
    </citation>
    <scope>NUCLEOTIDE SEQUENCE [LARGE SCALE GENOMIC DNA]</scope>
    <source>
        <strain evidence="2 3">Y14-15</strain>
    </source>
</reference>
<accession>A0A2S8INU5</accession>
<dbReference type="InterPro" id="IPR026866">
    <property type="entry name" value="CR006_AAA"/>
</dbReference>
<dbReference type="AlphaFoldDB" id="A0A2S8INU5"/>
<dbReference type="Pfam" id="PF13166">
    <property type="entry name" value="AAA_13"/>
    <property type="match status" value="1"/>
</dbReference>
<evidence type="ECO:0000313" key="2">
    <source>
        <dbReference type="EMBL" id="PQP16359.1"/>
    </source>
</evidence>
<protein>
    <submittedName>
        <fullName evidence="2">ATPase</fullName>
    </submittedName>
</protein>
<dbReference type="GO" id="GO:0006302">
    <property type="term" value="P:double-strand break repair"/>
    <property type="evidence" value="ECO:0007669"/>
    <property type="project" value="TreeGrafter"/>
</dbReference>
<proteinExistence type="predicted"/>
<evidence type="ECO:0000259" key="1">
    <source>
        <dbReference type="Pfam" id="PF13166"/>
    </source>
</evidence>
<dbReference type="GO" id="GO:0000731">
    <property type="term" value="P:DNA synthesis involved in DNA repair"/>
    <property type="evidence" value="ECO:0007669"/>
    <property type="project" value="TreeGrafter"/>
</dbReference>
<dbReference type="InterPro" id="IPR027417">
    <property type="entry name" value="P-loop_NTPase"/>
</dbReference>
<dbReference type="SUPFAM" id="SSF52540">
    <property type="entry name" value="P-loop containing nucleoside triphosphate hydrolases"/>
    <property type="match status" value="1"/>
</dbReference>
<dbReference type="EMBL" id="PUIQ01000025">
    <property type="protein sequence ID" value="PQP16359.1"/>
    <property type="molecule type" value="Genomic_DNA"/>
</dbReference>
<evidence type="ECO:0000313" key="3">
    <source>
        <dbReference type="Proteomes" id="UP000238206"/>
    </source>
</evidence>
<dbReference type="PANTHER" id="PTHR32182:SF0">
    <property type="entry name" value="DNA REPLICATION AND REPAIR PROTEIN RECF"/>
    <property type="match status" value="1"/>
</dbReference>
<dbReference type="Proteomes" id="UP000238206">
    <property type="component" value="Unassembled WGS sequence"/>
</dbReference>